<accession>A0A9W4N5W7</accession>
<evidence type="ECO:0000313" key="2">
    <source>
        <dbReference type="Proteomes" id="UP001152649"/>
    </source>
</evidence>
<keyword evidence="2" id="KW-1185">Reference proteome</keyword>
<reference evidence="1" key="1">
    <citation type="submission" date="2021-07" db="EMBL/GenBank/DDBJ databases">
        <authorList>
            <person name="Branca A.L. A."/>
        </authorList>
    </citation>
    <scope>NUCLEOTIDE SEQUENCE</scope>
</reference>
<comment type="caution">
    <text evidence="1">The sequence shown here is derived from an EMBL/GenBank/DDBJ whole genome shotgun (WGS) entry which is preliminary data.</text>
</comment>
<dbReference type="Proteomes" id="UP001152649">
    <property type="component" value="Unassembled WGS sequence"/>
</dbReference>
<proteinExistence type="predicted"/>
<gene>
    <name evidence="1" type="ORF">PSALAMII_LOCUS1036</name>
</gene>
<protein>
    <submittedName>
        <fullName evidence="1">Uncharacterized protein</fullName>
    </submittedName>
</protein>
<dbReference type="OrthoDB" id="2373480at2759"/>
<name>A0A9W4N5W7_9EURO</name>
<dbReference type="AlphaFoldDB" id="A0A9W4N5W7"/>
<organism evidence="1 2">
    <name type="scientific">Penicillium salamii</name>
    <dbReference type="NCBI Taxonomy" id="1612424"/>
    <lineage>
        <taxon>Eukaryota</taxon>
        <taxon>Fungi</taxon>
        <taxon>Dikarya</taxon>
        <taxon>Ascomycota</taxon>
        <taxon>Pezizomycotina</taxon>
        <taxon>Eurotiomycetes</taxon>
        <taxon>Eurotiomycetidae</taxon>
        <taxon>Eurotiales</taxon>
        <taxon>Aspergillaceae</taxon>
        <taxon>Penicillium</taxon>
    </lineage>
</organism>
<dbReference type="EMBL" id="CAJVPG010000033">
    <property type="protein sequence ID" value="CAG8265266.1"/>
    <property type="molecule type" value="Genomic_DNA"/>
</dbReference>
<sequence length="55" mass="6145">MIGRFYPVMACYGVSAVTGCVRRSNRMSRKIFALKSVALGSNDRVVIIPFLLSHR</sequence>
<dbReference type="PROSITE" id="PS51257">
    <property type="entry name" value="PROKAR_LIPOPROTEIN"/>
    <property type="match status" value="1"/>
</dbReference>
<evidence type="ECO:0000313" key="1">
    <source>
        <dbReference type="EMBL" id="CAG8265266.1"/>
    </source>
</evidence>